<dbReference type="InterPro" id="IPR012296">
    <property type="entry name" value="Nuclease_put_TT1808"/>
</dbReference>
<name>A0A2T0KMT8_9ACTN</name>
<evidence type="ECO:0000313" key="3">
    <source>
        <dbReference type="Proteomes" id="UP000239415"/>
    </source>
</evidence>
<dbReference type="GO" id="GO:0004519">
    <property type="term" value="F:endonuclease activity"/>
    <property type="evidence" value="ECO:0007669"/>
    <property type="project" value="UniProtKB-KW"/>
</dbReference>
<dbReference type="Proteomes" id="UP000239415">
    <property type="component" value="Unassembled WGS sequence"/>
</dbReference>
<dbReference type="EMBL" id="PVMZ01000002">
    <property type="protein sequence ID" value="PRX24948.1"/>
    <property type="molecule type" value="Genomic_DNA"/>
</dbReference>
<dbReference type="Pfam" id="PF05685">
    <property type="entry name" value="Uma2"/>
    <property type="match status" value="1"/>
</dbReference>
<keyword evidence="2" id="KW-0255">Endonuclease</keyword>
<dbReference type="InterPro" id="IPR008538">
    <property type="entry name" value="Uma2"/>
</dbReference>
<organism evidence="2 3">
    <name type="scientific">Actinoplanes italicus</name>
    <dbReference type="NCBI Taxonomy" id="113567"/>
    <lineage>
        <taxon>Bacteria</taxon>
        <taxon>Bacillati</taxon>
        <taxon>Actinomycetota</taxon>
        <taxon>Actinomycetes</taxon>
        <taxon>Micromonosporales</taxon>
        <taxon>Micromonosporaceae</taxon>
        <taxon>Actinoplanes</taxon>
    </lineage>
</organism>
<dbReference type="CDD" id="cd06260">
    <property type="entry name" value="DUF820-like"/>
    <property type="match status" value="1"/>
</dbReference>
<dbReference type="SUPFAM" id="SSF52980">
    <property type="entry name" value="Restriction endonuclease-like"/>
    <property type="match status" value="1"/>
</dbReference>
<evidence type="ECO:0000313" key="2">
    <source>
        <dbReference type="EMBL" id="PRX24948.1"/>
    </source>
</evidence>
<comment type="caution">
    <text evidence="2">The sequence shown here is derived from an EMBL/GenBank/DDBJ whole genome shotgun (WGS) entry which is preliminary data.</text>
</comment>
<dbReference type="PANTHER" id="PTHR35400:SF3">
    <property type="entry name" value="SLL1072 PROTEIN"/>
    <property type="match status" value="1"/>
</dbReference>
<dbReference type="Gene3D" id="3.90.1570.10">
    <property type="entry name" value="tt1808, chain A"/>
    <property type="match status" value="1"/>
</dbReference>
<sequence>MGGDSREEKRVTAALDLPALRDERDWTTDDLASLPEGLRYELIDGRLILPSPNGIHQKLGYKLTQALEENCPPGYDAVSDYSLAVDRSNEPRPDVVVVHESVMALTPAPIEKALLVLEIISPTSHFRDMHAKTKFYAAAGVDYYWIVDPTGDGGVTLTVLHVGRTGAYETVLNTDKVFNTDVPYPITVDLPALTALRDKYLAAQEGA</sequence>
<evidence type="ECO:0000259" key="1">
    <source>
        <dbReference type="Pfam" id="PF05685"/>
    </source>
</evidence>
<dbReference type="InterPro" id="IPR011335">
    <property type="entry name" value="Restrct_endonuc-II-like"/>
</dbReference>
<dbReference type="AlphaFoldDB" id="A0A2T0KMT8"/>
<feature type="domain" description="Putative restriction endonuclease" evidence="1">
    <location>
        <begin position="32"/>
        <end position="171"/>
    </location>
</feature>
<reference evidence="2 3" key="1">
    <citation type="submission" date="2018-03" db="EMBL/GenBank/DDBJ databases">
        <title>Genomic Encyclopedia of Archaeal and Bacterial Type Strains, Phase II (KMG-II): from individual species to whole genera.</title>
        <authorList>
            <person name="Goeker M."/>
        </authorList>
    </citation>
    <scope>NUCLEOTIDE SEQUENCE [LARGE SCALE GENOMIC DNA]</scope>
    <source>
        <strain evidence="2 3">DSM 43146</strain>
    </source>
</reference>
<keyword evidence="2" id="KW-0540">Nuclease</keyword>
<accession>A0A2T0KMT8</accession>
<proteinExistence type="predicted"/>
<dbReference type="PANTHER" id="PTHR35400">
    <property type="entry name" value="SLR1083 PROTEIN"/>
    <property type="match status" value="1"/>
</dbReference>
<protein>
    <submittedName>
        <fullName evidence="2">Uma2 family endonuclease</fullName>
    </submittedName>
</protein>
<gene>
    <name evidence="2" type="ORF">CLV67_102731</name>
</gene>
<keyword evidence="2" id="KW-0378">Hydrolase</keyword>
<keyword evidence="3" id="KW-1185">Reference proteome</keyword>